<keyword evidence="1" id="KW-0479">Metal-binding</keyword>
<dbReference type="EMBL" id="PDJI01000004">
    <property type="protein sequence ID" value="PFG40548.1"/>
    <property type="molecule type" value="Genomic_DNA"/>
</dbReference>
<proteinExistence type="predicted"/>
<dbReference type="InterPro" id="IPR020460">
    <property type="entry name" value="Znf_C4-type_bac"/>
</dbReference>
<evidence type="ECO:0000313" key="6">
    <source>
        <dbReference type="EMBL" id="PFG40548.1"/>
    </source>
</evidence>
<evidence type="ECO:0000313" key="7">
    <source>
        <dbReference type="Proteomes" id="UP000222106"/>
    </source>
</evidence>
<dbReference type="GO" id="GO:0008270">
    <property type="term" value="F:zinc ion binding"/>
    <property type="evidence" value="ECO:0007669"/>
    <property type="project" value="UniProtKB-KW"/>
</dbReference>
<evidence type="ECO:0000256" key="3">
    <source>
        <dbReference type="ARBA" id="ARBA00022833"/>
    </source>
</evidence>
<name>A0A2A9ENQ7_9MICO</name>
<feature type="domain" description="Zinc finger DksA/TraR C4-type" evidence="5">
    <location>
        <begin position="87"/>
        <end position="120"/>
    </location>
</feature>
<keyword evidence="3" id="KW-0862">Zinc</keyword>
<reference evidence="6 7" key="1">
    <citation type="submission" date="2017-10" db="EMBL/GenBank/DDBJ databases">
        <title>Sequencing the genomes of 1000 actinobacteria strains.</title>
        <authorList>
            <person name="Klenk H.-P."/>
        </authorList>
    </citation>
    <scope>NUCLEOTIDE SEQUENCE [LARGE SCALE GENOMIC DNA]</scope>
    <source>
        <strain evidence="6 7">DSM 21838</strain>
    </source>
</reference>
<evidence type="ECO:0000256" key="2">
    <source>
        <dbReference type="ARBA" id="ARBA00022771"/>
    </source>
</evidence>
<dbReference type="InterPro" id="IPR000962">
    <property type="entry name" value="Znf_DskA_TraR"/>
</dbReference>
<protein>
    <submittedName>
        <fullName evidence="6">TraR/DksA family transcriptional regulator</fullName>
    </submittedName>
</protein>
<evidence type="ECO:0000256" key="1">
    <source>
        <dbReference type="ARBA" id="ARBA00022723"/>
    </source>
</evidence>
<dbReference type="OrthoDB" id="1121111at2"/>
<accession>A0A2A9ENQ7</accession>
<dbReference type="Gene3D" id="1.20.120.910">
    <property type="entry name" value="DksA, coiled-coil domain"/>
    <property type="match status" value="1"/>
</dbReference>
<dbReference type="RefSeq" id="WP_098484447.1">
    <property type="nucleotide sequence ID" value="NZ_PDJI01000004.1"/>
</dbReference>
<keyword evidence="2" id="KW-0863">Zinc-finger</keyword>
<dbReference type="SUPFAM" id="SSF57716">
    <property type="entry name" value="Glucocorticoid receptor-like (DNA-binding domain)"/>
    <property type="match status" value="1"/>
</dbReference>
<comment type="caution">
    <text evidence="6">The sequence shown here is derived from an EMBL/GenBank/DDBJ whole genome shotgun (WGS) entry which is preliminary data.</text>
</comment>
<dbReference type="PRINTS" id="PR00618">
    <property type="entry name" value="DKSAZNFINGER"/>
</dbReference>
<dbReference type="SUPFAM" id="SSF109635">
    <property type="entry name" value="DnaK suppressor protein DksA, alpha-hairpin domain"/>
    <property type="match status" value="1"/>
</dbReference>
<dbReference type="Pfam" id="PF01258">
    <property type="entry name" value="zf-dskA_traR"/>
    <property type="match status" value="1"/>
</dbReference>
<dbReference type="PANTHER" id="PTHR33823">
    <property type="entry name" value="RNA POLYMERASE-BINDING TRANSCRIPTION FACTOR DKSA-RELATED"/>
    <property type="match status" value="1"/>
</dbReference>
<feature type="zinc finger region" description="dksA C4-type" evidence="4">
    <location>
        <begin position="92"/>
        <end position="116"/>
    </location>
</feature>
<evidence type="ECO:0000259" key="5">
    <source>
        <dbReference type="Pfam" id="PF01258"/>
    </source>
</evidence>
<organism evidence="6 7">
    <name type="scientific">Georgenia soli</name>
    <dbReference type="NCBI Taxonomy" id="638953"/>
    <lineage>
        <taxon>Bacteria</taxon>
        <taxon>Bacillati</taxon>
        <taxon>Actinomycetota</taxon>
        <taxon>Actinomycetes</taxon>
        <taxon>Micrococcales</taxon>
        <taxon>Bogoriellaceae</taxon>
        <taxon>Georgenia</taxon>
    </lineage>
</organism>
<dbReference type="PANTHER" id="PTHR33823:SF4">
    <property type="entry name" value="GENERAL STRESS PROTEIN 16O"/>
    <property type="match status" value="1"/>
</dbReference>
<dbReference type="Proteomes" id="UP000222106">
    <property type="component" value="Unassembled WGS sequence"/>
</dbReference>
<dbReference type="PROSITE" id="PS51128">
    <property type="entry name" value="ZF_DKSA_2"/>
    <property type="match status" value="1"/>
</dbReference>
<gene>
    <name evidence="6" type="ORF">ATJ97_3078</name>
</gene>
<dbReference type="InterPro" id="IPR037187">
    <property type="entry name" value="DnaK_N"/>
</dbReference>
<keyword evidence="7" id="KW-1185">Reference proteome</keyword>
<evidence type="ECO:0000256" key="4">
    <source>
        <dbReference type="PROSITE-ProRule" id="PRU00510"/>
    </source>
</evidence>
<dbReference type="AlphaFoldDB" id="A0A2A9ENQ7"/>
<sequence>MTGGARTDETIRERLLELRATTEARLAALDGNFEEVVAASEDANSDDEHDPEGATIGFERAQVAALTASARHTLEEVDAALERLENGTYGTCQSCGQPIAPARLEARPTATLCVSCAQRAAR</sequence>